<keyword evidence="2" id="KW-1185">Reference proteome</keyword>
<accession>A0ACB8SB66</accession>
<reference evidence="1" key="1">
    <citation type="submission" date="2021-02" db="EMBL/GenBank/DDBJ databases">
        <authorList>
            <consortium name="DOE Joint Genome Institute"/>
            <person name="Ahrendt S."/>
            <person name="Looney B.P."/>
            <person name="Miyauchi S."/>
            <person name="Morin E."/>
            <person name="Drula E."/>
            <person name="Courty P.E."/>
            <person name="Chicoki N."/>
            <person name="Fauchery L."/>
            <person name="Kohler A."/>
            <person name="Kuo A."/>
            <person name="Labutti K."/>
            <person name="Pangilinan J."/>
            <person name="Lipzen A."/>
            <person name="Riley R."/>
            <person name="Andreopoulos W."/>
            <person name="He G."/>
            <person name="Johnson J."/>
            <person name="Barry K.W."/>
            <person name="Grigoriev I.V."/>
            <person name="Nagy L."/>
            <person name="Hibbett D."/>
            <person name="Henrissat B."/>
            <person name="Matheny P.B."/>
            <person name="Labbe J."/>
            <person name="Martin F."/>
        </authorList>
    </citation>
    <scope>NUCLEOTIDE SEQUENCE</scope>
    <source>
        <strain evidence="1">FP105234-sp</strain>
    </source>
</reference>
<evidence type="ECO:0000313" key="1">
    <source>
        <dbReference type="EMBL" id="KAI0053675.1"/>
    </source>
</evidence>
<name>A0ACB8SB66_9AGAM</name>
<dbReference type="Proteomes" id="UP000814033">
    <property type="component" value="Unassembled WGS sequence"/>
</dbReference>
<comment type="caution">
    <text evidence="1">The sequence shown here is derived from an EMBL/GenBank/DDBJ whole genome shotgun (WGS) entry which is preliminary data.</text>
</comment>
<dbReference type="EMBL" id="MU275839">
    <property type="protein sequence ID" value="KAI0053675.1"/>
    <property type="molecule type" value="Genomic_DNA"/>
</dbReference>
<proteinExistence type="predicted"/>
<evidence type="ECO:0000313" key="2">
    <source>
        <dbReference type="Proteomes" id="UP000814033"/>
    </source>
</evidence>
<gene>
    <name evidence="1" type="ORF">FA95DRAFT_1530575</name>
</gene>
<sequence>MLASPLYPTPFSPQQPSDEPSYRPAKDIDEFNRRLPPRVEFVEGSSSGTLVVAEGKYEPINGSPKPPRQEEPARSAPPASSVAPSKPAASSSTPAKSAPLFSGVIETKWPSGGKAATGLNNTGNTCFLNSALQCLLHTTPVLNVLLKHQGNCRVKSGFCMQCAMRELMFDVHSGKRRTVTPFQVTNKLHLIAKHMRRGRQEDSHEFLRYAIDAFQKSCLAGQPAKLDPKLAETTWVHKIFGGKLRSRVTCTECHHPSDTFDNILDLSIDIYGANSVKEALRRFTAVDYLKGADKYKCEKCTRRVVAEKQFTVHDAPVILTVHLKRFSPLGRKIGHAIRYDEHLSLANVMSDGQYGPSYSLYGVISHAGGGPNSGHYYAHVKRADGQWLEMNDESVSRSGIPVNLKNAYILFYMREKGQALEAAMAAGKPGPHIPPAPPRSVVAAMKKRKVLDSDEEEEVAKKAQSRRPFIGPILPPEAIPKPAIATPQRDPQADVLKKRIEAAKSKPLPAKPSTALASLAQYDDDDDDDDLGEKVTTATLTNPSSPAPTQESQTATTPPTSQPLPPASSPPASSPVAIPPSRFYGTNTENAKKRKSPDGDDAAPQHTPLKRSFNQATPLQHHTNDWSSAGATPRGLKNGLSSSVSSPFGRNRFSAVSYKKKRPRPV</sequence>
<organism evidence="1 2">
    <name type="scientific">Auriscalpium vulgare</name>
    <dbReference type="NCBI Taxonomy" id="40419"/>
    <lineage>
        <taxon>Eukaryota</taxon>
        <taxon>Fungi</taxon>
        <taxon>Dikarya</taxon>
        <taxon>Basidiomycota</taxon>
        <taxon>Agaricomycotina</taxon>
        <taxon>Agaricomycetes</taxon>
        <taxon>Russulales</taxon>
        <taxon>Auriscalpiaceae</taxon>
        <taxon>Auriscalpium</taxon>
    </lineage>
</organism>
<protein>
    <submittedName>
        <fullName evidence="1">Cysteine proteinase</fullName>
    </submittedName>
</protein>
<reference evidence="1" key="2">
    <citation type="journal article" date="2022" name="New Phytol.">
        <title>Evolutionary transition to the ectomycorrhizal habit in the genomes of a hyperdiverse lineage of mushroom-forming fungi.</title>
        <authorList>
            <person name="Looney B."/>
            <person name="Miyauchi S."/>
            <person name="Morin E."/>
            <person name="Drula E."/>
            <person name="Courty P.E."/>
            <person name="Kohler A."/>
            <person name="Kuo A."/>
            <person name="LaButti K."/>
            <person name="Pangilinan J."/>
            <person name="Lipzen A."/>
            <person name="Riley R."/>
            <person name="Andreopoulos W."/>
            <person name="He G."/>
            <person name="Johnson J."/>
            <person name="Nolan M."/>
            <person name="Tritt A."/>
            <person name="Barry K.W."/>
            <person name="Grigoriev I.V."/>
            <person name="Nagy L.G."/>
            <person name="Hibbett D."/>
            <person name="Henrissat B."/>
            <person name="Matheny P.B."/>
            <person name="Labbe J."/>
            <person name="Martin F.M."/>
        </authorList>
    </citation>
    <scope>NUCLEOTIDE SEQUENCE</scope>
    <source>
        <strain evidence="1">FP105234-sp</strain>
    </source>
</reference>